<proteinExistence type="predicted"/>
<evidence type="ECO:0000313" key="2">
    <source>
        <dbReference type="Proteomes" id="UP000186096"/>
    </source>
</evidence>
<dbReference type="GO" id="GO:0016740">
    <property type="term" value="F:transferase activity"/>
    <property type="evidence" value="ECO:0007669"/>
    <property type="project" value="UniProtKB-KW"/>
</dbReference>
<dbReference type="EMBL" id="FTNI01000015">
    <property type="protein sequence ID" value="SIR78874.1"/>
    <property type="molecule type" value="Genomic_DNA"/>
</dbReference>
<accession>A0A1N7DSQ6</accession>
<dbReference type="RefSeq" id="WP_159454822.1">
    <property type="nucleotide sequence ID" value="NZ_FTNI01000015.1"/>
</dbReference>
<dbReference type="STRING" id="58117.SAMN05421833_115149"/>
<gene>
    <name evidence="1" type="ORF">SAMN05421833_115149</name>
</gene>
<reference evidence="2" key="1">
    <citation type="submission" date="2017-01" db="EMBL/GenBank/DDBJ databases">
        <authorList>
            <person name="Varghese N."/>
            <person name="Submissions S."/>
        </authorList>
    </citation>
    <scope>NUCLEOTIDE SEQUENCE [LARGE SCALE GENOMIC DNA]</scope>
    <source>
        <strain evidence="2">ATCC 12950</strain>
    </source>
</reference>
<evidence type="ECO:0000313" key="1">
    <source>
        <dbReference type="EMBL" id="SIR78874.1"/>
    </source>
</evidence>
<sequence>MWRWRTTAIALYERLGFIVTESWDSRDDLVCMEHAFGGEAKRNDGRTA</sequence>
<name>A0A1N7DSQ6_9ACTN</name>
<keyword evidence="2" id="KW-1185">Reference proteome</keyword>
<dbReference type="OrthoDB" id="2935121at2"/>
<dbReference type="AlphaFoldDB" id="A0A1N7DSQ6"/>
<dbReference type="Proteomes" id="UP000186096">
    <property type="component" value="Unassembled WGS sequence"/>
</dbReference>
<protein>
    <submittedName>
        <fullName evidence="1">Putative acetyltransferase</fullName>
    </submittedName>
</protein>
<keyword evidence="1" id="KW-0808">Transferase</keyword>
<organism evidence="1 2">
    <name type="scientific">Microbispora rosea</name>
    <dbReference type="NCBI Taxonomy" id="58117"/>
    <lineage>
        <taxon>Bacteria</taxon>
        <taxon>Bacillati</taxon>
        <taxon>Actinomycetota</taxon>
        <taxon>Actinomycetes</taxon>
        <taxon>Streptosporangiales</taxon>
        <taxon>Streptosporangiaceae</taxon>
        <taxon>Microbispora</taxon>
    </lineage>
</organism>